<sequence length="773" mass="88331">MGPNTGYPFGSHPGQLKILIGAAPGVGKTYTMLREAASMKERGVDIAIGYVDVHDRPETARQLEGLEILPRKKIRFHNRVFEEVHLDAIIERNPAVVVIDELAHSNAPGSLFPKRYMDVEYLLDQGISVLTAVNVQHIEGIHEEAEAITKIRVRELVPESVIKRADEVSVIDVTPETLRQRLRDGSIYPNDKVHHALRNFFRKSNLSGLRELALRMVAEDVDERLQRSYARRKIPGPVGAKEVIMVCVNHYARAVQLIQRGHRMAIRMKADMYVLTISNTAENLLSEREQSNLQKLRELAEQIEALWIVEPRNDRRIGAIVSEVAEKLNVTQVVIGQPLSRRKRRYFWRDNPVRYLLRNLRYTDLRIVGWRDAPGSNFRVVKGVWGQSDPGPYPRLRGRLTIYIGAAPGVGKTYKMLNDAHDWRVRGWDVVIGLIETHGRSETAQQIGDLEVVPRRRIELGGRFYEEMDVDAIVKRKPSIVLVDELAHTNVPGCIRDKRYQDIEYLLEQGINVVTAVNVQHLESLHDKVEHITGIKVRERIPDWFMKLAREVKLIDVTPETLQHRLVKGRVYARDKIESALDNFFQTANLAALRELALLEVADDVDQRMHRAREEGFGPDTACERILVCVNHRPHSEKLIRRGWRIADRLKAELWVLVVLADESMTKQDERDMAKIQELSEQFGAHFITRPAVGQNIGLTIVRTAEELQVSQLVAGQPFTQKGWIARMKKNPLDYVLENAVFVDLHIVACERDRPSLEAVEQSLPLNPFVNRT</sequence>
<dbReference type="SUPFAM" id="SSF52402">
    <property type="entry name" value="Adenine nucleotide alpha hydrolases-like"/>
    <property type="match status" value="1"/>
</dbReference>
<keyword evidence="3" id="KW-0902">Two-component regulatory system</keyword>
<accession>A0ABY6ZFF9</accession>
<dbReference type="RefSeq" id="WP_268005154.1">
    <property type="nucleotide sequence ID" value="NZ_BSUT01000001.1"/>
</dbReference>
<evidence type="ECO:0000256" key="2">
    <source>
        <dbReference type="ARBA" id="ARBA00022777"/>
    </source>
</evidence>
<keyword evidence="6" id="KW-1185">Reference proteome</keyword>
<evidence type="ECO:0000259" key="4">
    <source>
        <dbReference type="Pfam" id="PF02702"/>
    </source>
</evidence>
<evidence type="ECO:0000256" key="3">
    <source>
        <dbReference type="ARBA" id="ARBA00023012"/>
    </source>
</evidence>
<reference evidence="5" key="1">
    <citation type="submission" date="2022-08" db="EMBL/GenBank/DDBJ databases">
        <title>Alicyclobacillus fastidiosus DSM 17978, complete genome.</title>
        <authorList>
            <person name="Wang Q."/>
            <person name="Cai R."/>
            <person name="Wang Z."/>
        </authorList>
    </citation>
    <scope>NUCLEOTIDE SEQUENCE</scope>
    <source>
        <strain evidence="5">DSM 17978</strain>
    </source>
</reference>
<dbReference type="InterPro" id="IPR014729">
    <property type="entry name" value="Rossmann-like_a/b/a_fold"/>
</dbReference>
<proteinExistence type="predicted"/>
<dbReference type="PANTHER" id="PTHR45569:SF1">
    <property type="entry name" value="SENSOR PROTEIN KDPD"/>
    <property type="match status" value="1"/>
</dbReference>
<organism evidence="5 6">
    <name type="scientific">Alicyclobacillus fastidiosus</name>
    <dbReference type="NCBI Taxonomy" id="392011"/>
    <lineage>
        <taxon>Bacteria</taxon>
        <taxon>Bacillati</taxon>
        <taxon>Bacillota</taxon>
        <taxon>Bacilli</taxon>
        <taxon>Bacillales</taxon>
        <taxon>Alicyclobacillaceae</taxon>
        <taxon>Alicyclobacillus</taxon>
    </lineage>
</organism>
<evidence type="ECO:0000313" key="5">
    <source>
        <dbReference type="EMBL" id="WAH41242.1"/>
    </source>
</evidence>
<dbReference type="SUPFAM" id="SSF52540">
    <property type="entry name" value="P-loop containing nucleoside triphosphate hydrolases"/>
    <property type="match status" value="1"/>
</dbReference>
<dbReference type="PANTHER" id="PTHR45569">
    <property type="entry name" value="SENSOR PROTEIN KDPD"/>
    <property type="match status" value="1"/>
</dbReference>
<dbReference type="EMBL" id="CP104067">
    <property type="protein sequence ID" value="WAH41242.1"/>
    <property type="molecule type" value="Genomic_DNA"/>
</dbReference>
<dbReference type="InterPro" id="IPR003852">
    <property type="entry name" value="Sig_transdc_His_kinase_KdpD_N"/>
</dbReference>
<dbReference type="GO" id="GO:0016301">
    <property type="term" value="F:kinase activity"/>
    <property type="evidence" value="ECO:0007669"/>
    <property type="project" value="UniProtKB-KW"/>
</dbReference>
<name>A0ABY6ZFF9_9BACL</name>
<feature type="domain" description="Signal transduction histidine kinase osmosensitive K+ channel sensor N-terminal" evidence="4">
    <location>
        <begin position="397"/>
        <end position="605"/>
    </location>
</feature>
<evidence type="ECO:0000313" key="6">
    <source>
        <dbReference type="Proteomes" id="UP001164761"/>
    </source>
</evidence>
<evidence type="ECO:0000256" key="1">
    <source>
        <dbReference type="ARBA" id="ARBA00022679"/>
    </source>
</evidence>
<feature type="domain" description="Signal transduction histidine kinase osmosensitive K+ channel sensor N-terminal" evidence="4">
    <location>
        <begin position="14"/>
        <end position="221"/>
    </location>
</feature>
<dbReference type="Pfam" id="PF02702">
    <property type="entry name" value="KdpD"/>
    <property type="match status" value="2"/>
</dbReference>
<dbReference type="Proteomes" id="UP001164761">
    <property type="component" value="Chromosome"/>
</dbReference>
<keyword evidence="1" id="KW-0808">Transferase</keyword>
<dbReference type="InterPro" id="IPR052023">
    <property type="entry name" value="Histidine_kinase_KdpD"/>
</dbReference>
<protein>
    <submittedName>
        <fullName evidence="5">Histidine kinase</fullName>
    </submittedName>
</protein>
<dbReference type="Gene3D" id="3.40.50.620">
    <property type="entry name" value="HUPs"/>
    <property type="match status" value="1"/>
</dbReference>
<keyword evidence="2 5" id="KW-0418">Kinase</keyword>
<dbReference type="InterPro" id="IPR027417">
    <property type="entry name" value="P-loop_NTPase"/>
</dbReference>
<gene>
    <name evidence="5" type="ORF">NZD89_23745</name>
</gene>
<dbReference type="Gene3D" id="3.40.50.300">
    <property type="entry name" value="P-loop containing nucleotide triphosphate hydrolases"/>
    <property type="match status" value="2"/>
</dbReference>